<dbReference type="InterPro" id="IPR027417">
    <property type="entry name" value="P-loop_NTPase"/>
</dbReference>
<dbReference type="SUPFAM" id="SSF52540">
    <property type="entry name" value="P-loop containing nucleoside triphosphate hydrolases"/>
    <property type="match status" value="1"/>
</dbReference>
<name>A0ABN0SKA5_9MICO</name>
<proteinExistence type="predicted"/>
<dbReference type="SUPFAM" id="SSF50447">
    <property type="entry name" value="Translation proteins"/>
    <property type="match status" value="1"/>
</dbReference>
<gene>
    <name evidence="10" type="primary">selB</name>
    <name evidence="10" type="ORF">NCCP602_04580</name>
</gene>
<evidence type="ECO:0000256" key="6">
    <source>
        <dbReference type="ARBA" id="ARBA00025526"/>
    </source>
</evidence>
<evidence type="ECO:0000256" key="3">
    <source>
        <dbReference type="ARBA" id="ARBA00022490"/>
    </source>
</evidence>
<dbReference type="InterPro" id="IPR057335">
    <property type="entry name" value="Beta-barrel_SelB"/>
</dbReference>
<dbReference type="InterPro" id="IPR015191">
    <property type="entry name" value="SelB_WHD4"/>
</dbReference>
<comment type="function">
    <text evidence="6">Translation factor necessary for the incorporation of selenocysteine into proteins. It probably replaces EF-Tu for the insertion of selenocysteine directed by the UGA codon. SelB binds GTP and GDP.</text>
</comment>
<dbReference type="Gene3D" id="3.40.50.300">
    <property type="entry name" value="P-loop containing nucleotide triphosphate hydrolases"/>
    <property type="match status" value="1"/>
</dbReference>
<evidence type="ECO:0000313" key="10">
    <source>
        <dbReference type="EMBL" id="GAA0034497.1"/>
    </source>
</evidence>
<dbReference type="InterPro" id="IPR000795">
    <property type="entry name" value="T_Tr_GTP-bd_dom"/>
</dbReference>
<dbReference type="InterPro" id="IPR050055">
    <property type="entry name" value="EF-Tu_GTPase"/>
</dbReference>
<dbReference type="NCBIfam" id="TIGR00475">
    <property type="entry name" value="selB"/>
    <property type="match status" value="1"/>
</dbReference>
<evidence type="ECO:0000256" key="5">
    <source>
        <dbReference type="ARBA" id="ARBA00023134"/>
    </source>
</evidence>
<dbReference type="InterPro" id="IPR004535">
    <property type="entry name" value="Transl_elong_SelB"/>
</dbReference>
<dbReference type="Pfam" id="PF03144">
    <property type="entry name" value="GTP_EFTU_D2"/>
    <property type="match status" value="1"/>
</dbReference>
<keyword evidence="5" id="KW-0547">Nucleotide-binding</keyword>
<keyword evidence="3" id="KW-0963">Cytoplasm</keyword>
<evidence type="ECO:0000259" key="9">
    <source>
        <dbReference type="PROSITE" id="PS51722"/>
    </source>
</evidence>
<feature type="domain" description="Tr-type G" evidence="9">
    <location>
        <begin position="1"/>
        <end position="170"/>
    </location>
</feature>
<dbReference type="Gene3D" id="1.10.10.10">
    <property type="entry name" value="Winged helix-like DNA-binding domain superfamily/Winged helix DNA-binding domain"/>
    <property type="match status" value="1"/>
</dbReference>
<keyword evidence="10" id="KW-0251">Elongation factor</keyword>
<dbReference type="Gene3D" id="2.40.30.10">
    <property type="entry name" value="Translation factors"/>
    <property type="match status" value="1"/>
</dbReference>
<accession>A0ABN0SKA5</accession>
<dbReference type="GO" id="GO:0003746">
    <property type="term" value="F:translation elongation factor activity"/>
    <property type="evidence" value="ECO:0007669"/>
    <property type="project" value="UniProtKB-KW"/>
</dbReference>
<evidence type="ECO:0000256" key="8">
    <source>
        <dbReference type="SAM" id="MobiDB-lite"/>
    </source>
</evidence>
<protein>
    <recommendedName>
        <fullName evidence="2">Selenocysteine-specific elongation factor</fullName>
    </recommendedName>
    <alternativeName>
        <fullName evidence="7">SelB translation factor</fullName>
    </alternativeName>
</protein>
<dbReference type="RefSeq" id="WP_339391473.1">
    <property type="nucleotide sequence ID" value="NZ_BAAAAF010000001.1"/>
</dbReference>
<dbReference type="EMBL" id="BAAAAF010000001">
    <property type="protein sequence ID" value="GAA0034497.1"/>
    <property type="molecule type" value="Genomic_DNA"/>
</dbReference>
<dbReference type="Proteomes" id="UP001498238">
    <property type="component" value="Unassembled WGS sequence"/>
</dbReference>
<reference evidence="10 11" key="1">
    <citation type="submission" date="2024-01" db="EMBL/GenBank/DDBJ databases">
        <title>Characterization of antibiotic resistant novel bacterial strains and their environmental applications.</title>
        <authorList>
            <person name="Manzoor S."/>
            <person name="Abbas S."/>
            <person name="Arshad M."/>
            <person name="Ahmed I."/>
        </authorList>
    </citation>
    <scope>NUCLEOTIDE SEQUENCE [LARGE SCALE GENOMIC DNA]</scope>
    <source>
        <strain evidence="10 11">NCCP-602</strain>
    </source>
</reference>
<evidence type="ECO:0000313" key="11">
    <source>
        <dbReference type="Proteomes" id="UP001498238"/>
    </source>
</evidence>
<sequence length="651" mass="68090">MYVVATAGHVDHGKSTLVRALTGMEPDRWEEERKRGLTIDLGFAWTTLPSGRELAFVDVPGHERFLANMLAGVGPAPIVCFVIAADKGWQAQSSDHRDAITALGIDRGLVVITRADLAPDTLAETEAQVRAELQGTPLAEAPIVTVSATTGEGMDDLVATLDAVTAAAPAPDADARVRLWIDRAFSITGAGTVVTGTLTAGTLRVGDRVGIVGDSVDVVTGIRGMQSRESSAAEVTPTARVAVNLREVSADDIHRGDALITPDAWPLVDTIDVRRTMGEGLDDGVHELMLHIGTAAVPVRLRPFDAEHARLTLERSLPLQIGDRIVLRNPGSRNVFAGVVVLDLDPPELRRRGDGARRAQSLAARPVTGDVLAEVARRGAVERAVLDRFGLTVSGELPTGVSTLGGWFVHEPALAAWVSVAQDTVAKQLAAQPMAAGVPIKAVVEALRRTDPPLPGGRGRGSSGSGSSARSSGSVRSSGQSAGADTARLATGGAARDSGSPSSGTGIGALVAEVIRRAGLETADGVVRPPGHTADLGPAEAGVAEVERRLGADPFDAPEADDLRALRLGARELAVAEKAGRVLRLGDGVVVSPRTPAQAMRLLAGLDQPFTTSQARQALGTTRRVVIPLLEHLDSRGWTRRLDGSHREVVR</sequence>
<evidence type="ECO:0000256" key="1">
    <source>
        <dbReference type="ARBA" id="ARBA00004496"/>
    </source>
</evidence>
<dbReference type="InterPro" id="IPR004161">
    <property type="entry name" value="EFTu-like_2"/>
</dbReference>
<dbReference type="InterPro" id="IPR009000">
    <property type="entry name" value="Transl_B-barrel_sf"/>
</dbReference>
<evidence type="ECO:0000256" key="7">
    <source>
        <dbReference type="ARBA" id="ARBA00031615"/>
    </source>
</evidence>
<evidence type="ECO:0000256" key="4">
    <source>
        <dbReference type="ARBA" id="ARBA00022917"/>
    </source>
</evidence>
<dbReference type="InterPro" id="IPR036390">
    <property type="entry name" value="WH_DNA-bd_sf"/>
</dbReference>
<dbReference type="PANTHER" id="PTHR43721">
    <property type="entry name" value="ELONGATION FACTOR TU-RELATED"/>
    <property type="match status" value="1"/>
</dbReference>
<dbReference type="Pfam" id="PF25461">
    <property type="entry name" value="Beta-barrel_SelB"/>
    <property type="match status" value="1"/>
</dbReference>
<feature type="compositionally biased region" description="Low complexity" evidence="8">
    <location>
        <begin position="465"/>
        <end position="484"/>
    </location>
</feature>
<comment type="subcellular location">
    <subcellularLocation>
        <location evidence="1">Cytoplasm</location>
    </subcellularLocation>
</comment>
<comment type="caution">
    <text evidence="10">The sequence shown here is derived from an EMBL/GenBank/DDBJ whole genome shotgun (WGS) entry which is preliminary data.</text>
</comment>
<dbReference type="SUPFAM" id="SSF46785">
    <property type="entry name" value="Winged helix' DNA-binding domain"/>
    <property type="match status" value="1"/>
</dbReference>
<dbReference type="InterPro" id="IPR036388">
    <property type="entry name" value="WH-like_DNA-bd_sf"/>
</dbReference>
<keyword evidence="5" id="KW-0342">GTP-binding</keyword>
<feature type="region of interest" description="Disordered" evidence="8">
    <location>
        <begin position="449"/>
        <end position="505"/>
    </location>
</feature>
<organism evidence="10 11">
    <name type="scientific">Brevibacterium metallidurans</name>
    <dbReference type="NCBI Taxonomy" id="1482676"/>
    <lineage>
        <taxon>Bacteria</taxon>
        <taxon>Bacillati</taxon>
        <taxon>Actinomycetota</taxon>
        <taxon>Actinomycetes</taxon>
        <taxon>Micrococcales</taxon>
        <taxon>Brevibacteriaceae</taxon>
        <taxon>Brevibacterium</taxon>
    </lineage>
</organism>
<dbReference type="Pfam" id="PF00009">
    <property type="entry name" value="GTP_EFTU"/>
    <property type="match status" value="1"/>
</dbReference>
<dbReference type="PANTHER" id="PTHR43721:SF22">
    <property type="entry name" value="ELONGATION FACTOR TU, MITOCHONDRIAL"/>
    <property type="match status" value="1"/>
</dbReference>
<keyword evidence="11" id="KW-1185">Reference proteome</keyword>
<dbReference type="PROSITE" id="PS51722">
    <property type="entry name" value="G_TR_2"/>
    <property type="match status" value="1"/>
</dbReference>
<dbReference type="Pfam" id="PF09107">
    <property type="entry name" value="WHD_3rd_SelB"/>
    <property type="match status" value="1"/>
</dbReference>
<dbReference type="CDD" id="cd04171">
    <property type="entry name" value="SelB"/>
    <property type="match status" value="1"/>
</dbReference>
<evidence type="ECO:0000256" key="2">
    <source>
        <dbReference type="ARBA" id="ARBA00015953"/>
    </source>
</evidence>
<keyword evidence="4" id="KW-0648">Protein biosynthesis</keyword>